<keyword evidence="4" id="KW-0813">Transport</keyword>
<dbReference type="Pfam" id="PF18116">
    <property type="entry name" value="SNX17_FERM_C"/>
    <property type="match status" value="1"/>
</dbReference>
<keyword evidence="10" id="KW-0968">Cytoplasmic vesicle</keyword>
<comment type="similarity">
    <text evidence="3">Belongs to the sorting nexin family.</text>
</comment>
<dbReference type="InterPro" id="IPR048763">
    <property type="entry name" value="SNX17-31_FERM_F1"/>
</dbReference>
<dbReference type="Gene3D" id="1.20.80.60">
    <property type="match status" value="1"/>
</dbReference>
<gene>
    <name evidence="12" type="primary">107365601</name>
</gene>
<dbReference type="PROSITE" id="PS50195">
    <property type="entry name" value="PX"/>
    <property type="match status" value="1"/>
</dbReference>
<dbReference type="PANTHER" id="PTHR12431:SF14">
    <property type="entry name" value="LD15323P"/>
    <property type="match status" value="1"/>
</dbReference>
<dbReference type="Pfam" id="PF21273">
    <property type="entry name" value="SNX17-27-31_F1_FERM"/>
    <property type="match status" value="1"/>
</dbReference>
<dbReference type="Pfam" id="PF21271">
    <property type="entry name" value="SNX17-31_F2_FERM"/>
    <property type="match status" value="1"/>
</dbReference>
<evidence type="ECO:0000313" key="13">
    <source>
        <dbReference type="Proteomes" id="UP000015104"/>
    </source>
</evidence>
<evidence type="ECO:0000256" key="3">
    <source>
        <dbReference type="ARBA" id="ARBA00010883"/>
    </source>
</evidence>
<keyword evidence="13" id="KW-1185">Reference proteome</keyword>
<accession>T1KMI3</accession>
<evidence type="ECO:0000256" key="9">
    <source>
        <dbReference type="ARBA" id="ARBA00023136"/>
    </source>
</evidence>
<dbReference type="InterPro" id="IPR028666">
    <property type="entry name" value="SNX17_FERM_N"/>
</dbReference>
<dbReference type="GO" id="GO:0032456">
    <property type="term" value="P:endocytic recycling"/>
    <property type="evidence" value="ECO:0007669"/>
    <property type="project" value="TreeGrafter"/>
</dbReference>
<protein>
    <recommendedName>
        <fullName evidence="11">PX domain-containing protein</fullName>
    </recommendedName>
</protein>
<comment type="subcellular location">
    <subcellularLocation>
        <location evidence="1">Cytoplasmic vesicle membrane</location>
        <topology evidence="1">Peripheral membrane protein</topology>
        <orientation evidence="1">Cytoplasmic side</orientation>
    </subcellularLocation>
    <subcellularLocation>
        <location evidence="2">Early endosome</location>
    </subcellularLocation>
</comment>
<keyword evidence="9" id="KW-0472">Membrane</keyword>
<evidence type="ECO:0000313" key="12">
    <source>
        <dbReference type="EnsemblMetazoa" id="tetur15g01720.1"/>
    </source>
</evidence>
<evidence type="ECO:0000256" key="4">
    <source>
        <dbReference type="ARBA" id="ARBA00022448"/>
    </source>
</evidence>
<keyword evidence="6" id="KW-0967">Endosome</keyword>
<keyword evidence="7" id="KW-0653">Protein transport</keyword>
<dbReference type="AlphaFoldDB" id="T1KMI3"/>
<dbReference type="HOGENOM" id="CLU_041342_0_0_1"/>
<reference evidence="12" key="2">
    <citation type="submission" date="2015-06" db="UniProtKB">
        <authorList>
            <consortium name="EnsemblMetazoa"/>
        </authorList>
    </citation>
    <scope>IDENTIFICATION</scope>
</reference>
<dbReference type="GO" id="GO:0035091">
    <property type="term" value="F:phosphatidylinositol binding"/>
    <property type="evidence" value="ECO:0007669"/>
    <property type="project" value="InterPro"/>
</dbReference>
<dbReference type="InterPro" id="IPR036871">
    <property type="entry name" value="PX_dom_sf"/>
</dbReference>
<evidence type="ECO:0000256" key="5">
    <source>
        <dbReference type="ARBA" id="ARBA00022490"/>
    </source>
</evidence>
<dbReference type="PANTHER" id="PTHR12431">
    <property type="entry name" value="SORTING NEXIN 17 AND 27"/>
    <property type="match status" value="1"/>
</dbReference>
<dbReference type="FunFam" id="3.30.1520.10:FF:000008">
    <property type="entry name" value="Sorting nexin-17 isoform1"/>
    <property type="match status" value="1"/>
</dbReference>
<dbReference type="SUPFAM" id="SSF64268">
    <property type="entry name" value="PX domain"/>
    <property type="match status" value="1"/>
</dbReference>
<dbReference type="CDD" id="cd16121">
    <property type="entry name" value="FERM_F1_SNX17"/>
    <property type="match status" value="1"/>
</dbReference>
<dbReference type="CDD" id="cd13337">
    <property type="entry name" value="FERM-like_C_SNX17"/>
    <property type="match status" value="1"/>
</dbReference>
<dbReference type="CDD" id="cd06885">
    <property type="entry name" value="PX_SNX17_31"/>
    <property type="match status" value="1"/>
</dbReference>
<keyword evidence="5" id="KW-0963">Cytoplasm</keyword>
<dbReference type="EnsemblMetazoa" id="tetur15g01720.1">
    <property type="protein sequence ID" value="tetur15g01720.1"/>
    <property type="gene ID" value="tetur15g01720"/>
</dbReference>
<evidence type="ECO:0000256" key="8">
    <source>
        <dbReference type="ARBA" id="ARBA00023121"/>
    </source>
</evidence>
<proteinExistence type="inferred from homology"/>
<dbReference type="GO" id="GO:0030659">
    <property type="term" value="C:cytoplasmic vesicle membrane"/>
    <property type="evidence" value="ECO:0007669"/>
    <property type="project" value="UniProtKB-SubCell"/>
</dbReference>
<dbReference type="EMBL" id="CAEY01000244">
    <property type="status" value="NOT_ANNOTATED_CDS"/>
    <property type="molecule type" value="Genomic_DNA"/>
</dbReference>
<evidence type="ECO:0000256" key="10">
    <source>
        <dbReference type="ARBA" id="ARBA00023329"/>
    </source>
</evidence>
<dbReference type="Gene3D" id="3.10.20.90">
    <property type="entry name" value="Phosphatidylinositol 3-kinase Catalytic Subunit, Chain A, domain 1"/>
    <property type="match status" value="1"/>
</dbReference>
<dbReference type="Gene3D" id="3.30.1520.10">
    <property type="entry name" value="Phox-like domain"/>
    <property type="match status" value="1"/>
</dbReference>
<dbReference type="InterPro" id="IPR040842">
    <property type="entry name" value="SNX17/31_FERM"/>
</dbReference>
<evidence type="ECO:0000256" key="6">
    <source>
        <dbReference type="ARBA" id="ARBA00022753"/>
    </source>
</evidence>
<dbReference type="GO" id="GO:0005769">
    <property type="term" value="C:early endosome"/>
    <property type="evidence" value="ECO:0007669"/>
    <property type="project" value="UniProtKB-SubCell"/>
</dbReference>
<dbReference type="InterPro" id="IPR001683">
    <property type="entry name" value="PX_dom"/>
</dbReference>
<dbReference type="InterPro" id="IPR037836">
    <property type="entry name" value="SNX17_FERM-like_dom"/>
</dbReference>
<dbReference type="FunFam" id="2.30.29.30:FF:000145">
    <property type="entry name" value="Sorting nexin-17 isoform1"/>
    <property type="match status" value="1"/>
</dbReference>
<evidence type="ECO:0000259" key="11">
    <source>
        <dbReference type="PROSITE" id="PS50195"/>
    </source>
</evidence>
<dbReference type="Gene3D" id="2.30.29.30">
    <property type="entry name" value="Pleckstrin-homology domain (PH domain)/Phosphotyrosine-binding domain (PTB)"/>
    <property type="match status" value="1"/>
</dbReference>
<dbReference type="SMART" id="SM00312">
    <property type="entry name" value="PX"/>
    <property type="match status" value="1"/>
</dbReference>
<dbReference type="GO" id="GO:0006886">
    <property type="term" value="P:intracellular protein transport"/>
    <property type="evidence" value="ECO:0007669"/>
    <property type="project" value="TreeGrafter"/>
</dbReference>
<organism evidence="12 13">
    <name type="scientific">Tetranychus urticae</name>
    <name type="common">Two-spotted spider mite</name>
    <dbReference type="NCBI Taxonomy" id="32264"/>
    <lineage>
        <taxon>Eukaryota</taxon>
        <taxon>Metazoa</taxon>
        <taxon>Ecdysozoa</taxon>
        <taxon>Arthropoda</taxon>
        <taxon>Chelicerata</taxon>
        <taxon>Arachnida</taxon>
        <taxon>Acari</taxon>
        <taxon>Acariformes</taxon>
        <taxon>Trombidiformes</taxon>
        <taxon>Prostigmata</taxon>
        <taxon>Eleutherengona</taxon>
        <taxon>Raphignathae</taxon>
        <taxon>Tetranychoidea</taxon>
        <taxon>Tetranychidae</taxon>
        <taxon>Tetranychus</taxon>
    </lineage>
</organism>
<dbReference type="STRING" id="32264.T1KMI3"/>
<dbReference type="InterPro" id="IPR048767">
    <property type="entry name" value="SNX17-31_FERM_F2"/>
</dbReference>
<evidence type="ECO:0000256" key="1">
    <source>
        <dbReference type="ARBA" id="ARBA00004180"/>
    </source>
</evidence>
<feature type="domain" description="PX" evidence="11">
    <location>
        <begin position="1"/>
        <end position="109"/>
    </location>
</feature>
<dbReference type="Pfam" id="PF00787">
    <property type="entry name" value="PX"/>
    <property type="match status" value="1"/>
</dbReference>
<dbReference type="FunFam" id="1.20.80.60:FF:000001">
    <property type="entry name" value="Sorting nexin-17 isoform1"/>
    <property type="match status" value="1"/>
</dbReference>
<keyword evidence="8" id="KW-0446">Lipid-binding</keyword>
<name>T1KMI3_TETUR</name>
<dbReference type="Proteomes" id="UP000015104">
    <property type="component" value="Unassembled WGS sequence"/>
</dbReference>
<dbReference type="OrthoDB" id="5772781at2759"/>
<evidence type="ECO:0000256" key="2">
    <source>
        <dbReference type="ARBA" id="ARBA00004412"/>
    </source>
</evidence>
<dbReference type="eggNOG" id="KOG3784">
    <property type="taxonomic scope" value="Eukaryota"/>
</dbReference>
<reference evidence="13" key="1">
    <citation type="submission" date="2011-08" db="EMBL/GenBank/DDBJ databases">
        <authorList>
            <person name="Rombauts S."/>
        </authorList>
    </citation>
    <scope>NUCLEOTIDE SEQUENCE</scope>
    <source>
        <strain evidence="13">London</strain>
    </source>
</reference>
<sequence>MHFSIPETQELKDAKQGQTFVAYIIHANGSLHCLLRYKQLLNFHEQLKKQFGSNCLPYFPPKRLLPLNQTQVEERRIQLEKYLQIISQDDRISKSDYFNSFLLHAQQETNNCAPEDVDLDIYLMNWESIRVKVLKTDKTSNVLESASRSIQLSIEKMCYFSLFIVRQEEANFIILRRLMDFESPYLTLKNFNTNCNHHRLVMRKNYWDSSFDDILMDDKVSFNLLYSQTIIDIERGWIKVNKDVEKQLSNLKSKGSKRELIELAKTLKFYGYIQFEPCICDHPSPNTSVIVNAGGKELVITTIGSSNKATEYVFRVTRIRCWRLTTCLDDDKTEFNAKNVNKLTRFELSFEYLFNKDCLKWITIKSDQQSILMSMCLRGMVEELLMKRKGINGKDDGNLSQGLSKLSIKKDSYQYLKRDGTSQPINLPKSVTTDNFINCSNQTRMRRSQSLNGVIRVRPSVANDAFDGIGDDDL</sequence>
<evidence type="ECO:0000256" key="7">
    <source>
        <dbReference type="ARBA" id="ARBA00022927"/>
    </source>
</evidence>
<dbReference type="InterPro" id="IPR011993">
    <property type="entry name" value="PH-like_dom_sf"/>
</dbReference>